<protein>
    <submittedName>
        <fullName evidence="5">Putative heterogeneous nuclear ribonucleoprotein A1-like 3</fullName>
    </submittedName>
</protein>
<gene>
    <name evidence="5" type="ORF">BSL78_26499</name>
</gene>
<dbReference type="GO" id="GO:0071013">
    <property type="term" value="C:catalytic step 2 spliceosome"/>
    <property type="evidence" value="ECO:0007669"/>
    <property type="project" value="TreeGrafter"/>
</dbReference>
<reference evidence="5 6" key="1">
    <citation type="journal article" date="2017" name="PLoS Biol.">
        <title>The sea cucumber genome provides insights into morphological evolution and visceral regeneration.</title>
        <authorList>
            <person name="Zhang X."/>
            <person name="Sun L."/>
            <person name="Yuan J."/>
            <person name="Sun Y."/>
            <person name="Gao Y."/>
            <person name="Zhang L."/>
            <person name="Li S."/>
            <person name="Dai H."/>
            <person name="Hamel J.F."/>
            <person name="Liu C."/>
            <person name="Yu Y."/>
            <person name="Liu S."/>
            <person name="Lin W."/>
            <person name="Guo K."/>
            <person name="Jin S."/>
            <person name="Xu P."/>
            <person name="Storey K.B."/>
            <person name="Huan P."/>
            <person name="Zhang T."/>
            <person name="Zhou Y."/>
            <person name="Zhang J."/>
            <person name="Lin C."/>
            <person name="Li X."/>
            <person name="Xing L."/>
            <person name="Huo D."/>
            <person name="Sun M."/>
            <person name="Wang L."/>
            <person name="Mercier A."/>
            <person name="Li F."/>
            <person name="Yang H."/>
            <person name="Xiang J."/>
        </authorList>
    </citation>
    <scope>NUCLEOTIDE SEQUENCE [LARGE SCALE GENOMIC DNA]</scope>
    <source>
        <strain evidence="5">Shaxun</strain>
        <tissue evidence="5">Muscle</tissue>
    </source>
</reference>
<dbReference type="SMART" id="SM00360">
    <property type="entry name" value="RRM"/>
    <property type="match status" value="2"/>
</dbReference>
<dbReference type="Proteomes" id="UP000230750">
    <property type="component" value="Unassembled WGS sequence"/>
</dbReference>
<dbReference type="InterPro" id="IPR012677">
    <property type="entry name" value="Nucleotide-bd_a/b_plait_sf"/>
</dbReference>
<evidence type="ECO:0000259" key="4">
    <source>
        <dbReference type="PROSITE" id="PS50102"/>
    </source>
</evidence>
<feature type="domain" description="RRM" evidence="4">
    <location>
        <begin position="11"/>
        <end position="87"/>
    </location>
</feature>
<dbReference type="AlphaFoldDB" id="A0A2G8JLN5"/>
<feature type="region of interest" description="Disordered" evidence="3">
    <location>
        <begin position="254"/>
        <end position="317"/>
    </location>
</feature>
<dbReference type="EMBL" id="MRZV01001637">
    <property type="protein sequence ID" value="PIK36664.1"/>
    <property type="molecule type" value="Genomic_DNA"/>
</dbReference>
<sequence>MEENTAPEKDRKLFLGGLTVEATEDDIENTFSTFGTIVDKVIITKDWGASRGFGFVTFATAEQANAVLQAGEINMLGRVVDVKKALPREDEAPVKKLYVGKIGGLSKDQLHEYFSQFGSVEEVIMPMSAEDETQNRGFVFVLFEDASITSKILENQDHNVYGTDVEVKKATQKPRRGGFGGPGGREGRGGGGGFRSFGSYGGGGGGGGGGGYRNGGGYGGDRKGGRSGGQGGGGYGGSYNRSYNSYNNGGGGGGGGYNDDYGNQGSSFGPMRGGRSSYGGSGGGGSSGPYGGSYGSGGGGGGGFGRSGGRGGGNRRY</sequence>
<dbReference type="PROSITE" id="PS50102">
    <property type="entry name" value="RRM"/>
    <property type="match status" value="2"/>
</dbReference>
<dbReference type="InterPro" id="IPR035979">
    <property type="entry name" value="RBD_domain_sf"/>
</dbReference>
<dbReference type="PANTHER" id="PTHR48026:SF14">
    <property type="entry name" value="HETEROGENEOUS NUCLEAR RIBONUCLEOPROTEIN A1"/>
    <property type="match status" value="1"/>
</dbReference>
<evidence type="ECO:0000313" key="5">
    <source>
        <dbReference type="EMBL" id="PIK36664.1"/>
    </source>
</evidence>
<accession>A0A2G8JLN5</accession>
<organism evidence="5 6">
    <name type="scientific">Stichopus japonicus</name>
    <name type="common">Sea cucumber</name>
    <dbReference type="NCBI Taxonomy" id="307972"/>
    <lineage>
        <taxon>Eukaryota</taxon>
        <taxon>Metazoa</taxon>
        <taxon>Echinodermata</taxon>
        <taxon>Eleutherozoa</taxon>
        <taxon>Echinozoa</taxon>
        <taxon>Holothuroidea</taxon>
        <taxon>Aspidochirotacea</taxon>
        <taxon>Aspidochirotida</taxon>
        <taxon>Stichopodidae</taxon>
        <taxon>Apostichopus</taxon>
    </lineage>
</organism>
<evidence type="ECO:0000256" key="3">
    <source>
        <dbReference type="SAM" id="MobiDB-lite"/>
    </source>
</evidence>
<name>A0A2G8JLN5_STIJA</name>
<keyword evidence="1 2" id="KW-0694">RNA-binding</keyword>
<keyword evidence="5" id="KW-0687">Ribonucleoprotein</keyword>
<dbReference type="GO" id="GO:0003730">
    <property type="term" value="F:mRNA 3'-UTR binding"/>
    <property type="evidence" value="ECO:0007669"/>
    <property type="project" value="TreeGrafter"/>
</dbReference>
<feature type="region of interest" description="Disordered" evidence="3">
    <location>
        <begin position="165"/>
        <end position="198"/>
    </location>
</feature>
<dbReference type="PANTHER" id="PTHR48026">
    <property type="entry name" value="HOMOLOGOUS TO DROSOPHILA SQD (SQUID) PROTEIN"/>
    <property type="match status" value="1"/>
</dbReference>
<keyword evidence="6" id="KW-1185">Reference proteome</keyword>
<feature type="compositionally biased region" description="Gly residues" evidence="3">
    <location>
        <begin position="177"/>
        <end position="198"/>
    </location>
</feature>
<dbReference type="GO" id="GO:0000398">
    <property type="term" value="P:mRNA splicing, via spliceosome"/>
    <property type="evidence" value="ECO:0007669"/>
    <property type="project" value="TreeGrafter"/>
</dbReference>
<feature type="compositionally biased region" description="Gly residues" evidence="3">
    <location>
        <begin position="276"/>
        <end position="317"/>
    </location>
</feature>
<evidence type="ECO:0000256" key="1">
    <source>
        <dbReference type="ARBA" id="ARBA00022884"/>
    </source>
</evidence>
<proteinExistence type="predicted"/>
<evidence type="ECO:0000313" key="6">
    <source>
        <dbReference type="Proteomes" id="UP000230750"/>
    </source>
</evidence>
<feature type="domain" description="RRM" evidence="4">
    <location>
        <begin position="95"/>
        <end position="172"/>
    </location>
</feature>
<dbReference type="Gene3D" id="3.30.70.330">
    <property type="match status" value="2"/>
</dbReference>
<dbReference type="SUPFAM" id="SSF54928">
    <property type="entry name" value="RNA-binding domain, RBD"/>
    <property type="match status" value="2"/>
</dbReference>
<dbReference type="STRING" id="307972.A0A2G8JLN5"/>
<comment type="caution">
    <text evidence="5">The sequence shown here is derived from an EMBL/GenBank/DDBJ whole genome shotgun (WGS) entry which is preliminary data.</text>
</comment>
<dbReference type="InterPro" id="IPR000504">
    <property type="entry name" value="RRM_dom"/>
</dbReference>
<evidence type="ECO:0000256" key="2">
    <source>
        <dbReference type="PROSITE-ProRule" id="PRU00176"/>
    </source>
</evidence>
<dbReference type="OrthoDB" id="1875751at2759"/>
<dbReference type="Pfam" id="PF00076">
    <property type="entry name" value="RRM_1"/>
    <property type="match status" value="2"/>
</dbReference>